<dbReference type="PROSITE" id="PS50994">
    <property type="entry name" value="INTEGRASE"/>
    <property type="match status" value="1"/>
</dbReference>
<keyword evidence="3" id="KW-1185">Reference proteome</keyword>
<dbReference type="SUPFAM" id="SSF46689">
    <property type="entry name" value="Homeodomain-like"/>
    <property type="match status" value="1"/>
</dbReference>
<sequence>MLLRLAYLGVTNAFAVLRLLPMSDQDKDAEILALRHQIAVLERQLGKRKVRFSSSDRAFLAALLHRLPLPTLRRVRLLVRPDTVLRWHRDLVTRHHAALSRPKRPGRPRRTVRSIRILVLRLARENPQWGYRRLHGELLVLGVKVAASTVWKILKDAGIDPAPDRSSSTWADFLHSQADALLACDFFETVTLSGARMYILVVIEHSSRRIRTLGATAHPTTFWVTQAAKNLVMDLEDVGCRARFMIRDRDRKFPALFDGVLADAGITVVLSGIQMPRMNSLIERWVQTCRRELLDRTLIWNQRHLLHALHKYGQFYNAHRPHQGIANARPLHPLPKPINDPDKLSRLDIRRHDHLGGILHEYQHAA</sequence>
<dbReference type="AlphaFoldDB" id="A0A4D4JYW3"/>
<evidence type="ECO:0000259" key="1">
    <source>
        <dbReference type="PROSITE" id="PS50994"/>
    </source>
</evidence>
<proteinExistence type="predicted"/>
<feature type="domain" description="Integrase catalytic" evidence="1">
    <location>
        <begin position="159"/>
        <end position="338"/>
    </location>
</feature>
<dbReference type="InterPro" id="IPR012337">
    <property type="entry name" value="RNaseH-like_sf"/>
</dbReference>
<dbReference type="Pfam" id="PF13683">
    <property type="entry name" value="rve_3"/>
    <property type="match status" value="1"/>
</dbReference>
<dbReference type="Proteomes" id="UP000299290">
    <property type="component" value="Unassembled WGS sequence"/>
</dbReference>
<dbReference type="InterPro" id="IPR009057">
    <property type="entry name" value="Homeodomain-like_sf"/>
</dbReference>
<dbReference type="GO" id="GO:0015074">
    <property type="term" value="P:DNA integration"/>
    <property type="evidence" value="ECO:0007669"/>
    <property type="project" value="InterPro"/>
</dbReference>
<dbReference type="Pfam" id="PF13565">
    <property type="entry name" value="HTH_32"/>
    <property type="match status" value="1"/>
</dbReference>
<dbReference type="InterPro" id="IPR001584">
    <property type="entry name" value="Integrase_cat-core"/>
</dbReference>
<dbReference type="GO" id="GO:0003676">
    <property type="term" value="F:nucleic acid binding"/>
    <property type="evidence" value="ECO:0007669"/>
    <property type="project" value="InterPro"/>
</dbReference>
<comment type="caution">
    <text evidence="2">The sequence shown here is derived from an EMBL/GenBank/DDBJ whole genome shotgun (WGS) entry which is preliminary data.</text>
</comment>
<reference evidence="2 3" key="1">
    <citation type="journal article" date="2020" name="Int. J. Syst. Evol. Microbiol.">
        <title>Reclassification of Streptomyces castelarensis and Streptomyces sporoclivatus as later heterotypic synonyms of Streptomyces antimycoticus.</title>
        <authorList>
            <person name="Komaki H."/>
            <person name="Tamura T."/>
        </authorList>
    </citation>
    <scope>NUCLEOTIDE SEQUENCE [LARGE SCALE GENOMIC DNA]</scope>
    <source>
        <strain evidence="2 3">NBRC 12839</strain>
    </source>
</reference>
<evidence type="ECO:0000313" key="2">
    <source>
        <dbReference type="EMBL" id="GDY39588.1"/>
    </source>
</evidence>
<accession>A0A4D4JYW3</accession>
<dbReference type="SUPFAM" id="SSF53098">
    <property type="entry name" value="Ribonuclease H-like"/>
    <property type="match status" value="1"/>
</dbReference>
<dbReference type="EMBL" id="BJHV01000001">
    <property type="protein sequence ID" value="GDY39588.1"/>
    <property type="molecule type" value="Genomic_DNA"/>
</dbReference>
<name>A0A4D4JYW3_9ACTN</name>
<organism evidence="2 3">
    <name type="scientific">Streptomyces antimycoticus</name>
    <dbReference type="NCBI Taxonomy" id="68175"/>
    <lineage>
        <taxon>Bacteria</taxon>
        <taxon>Bacillati</taxon>
        <taxon>Actinomycetota</taxon>
        <taxon>Actinomycetes</taxon>
        <taxon>Kitasatosporales</taxon>
        <taxon>Streptomycetaceae</taxon>
        <taxon>Streptomyces</taxon>
        <taxon>Streptomyces violaceusniger group</taxon>
    </lineage>
</organism>
<gene>
    <name evidence="2" type="ORF">SANT12839_004700</name>
</gene>
<evidence type="ECO:0000313" key="3">
    <source>
        <dbReference type="Proteomes" id="UP000299290"/>
    </source>
</evidence>
<dbReference type="RefSeq" id="WP_137963767.1">
    <property type="nucleotide sequence ID" value="NZ_BJHV01000001.1"/>
</dbReference>
<dbReference type="Gene3D" id="3.30.420.10">
    <property type="entry name" value="Ribonuclease H-like superfamily/Ribonuclease H"/>
    <property type="match status" value="1"/>
</dbReference>
<protein>
    <recommendedName>
        <fullName evidence="1">Integrase catalytic domain-containing protein</fullName>
    </recommendedName>
</protein>
<dbReference type="InterPro" id="IPR036397">
    <property type="entry name" value="RNaseH_sf"/>
</dbReference>